<keyword evidence="3" id="KW-1185">Reference proteome</keyword>
<dbReference type="Proteomes" id="UP000186955">
    <property type="component" value="Unassembled WGS sequence"/>
</dbReference>
<accession>A0A1Q5TIF7</accession>
<comment type="caution">
    <text evidence="2">The sequence shown here is derived from an EMBL/GenBank/DDBJ whole genome shotgun (WGS) entry which is preliminary data.</text>
</comment>
<dbReference type="AlphaFoldDB" id="A0A1Q5TIF7"/>
<feature type="transmembrane region" description="Helical" evidence="1">
    <location>
        <begin position="144"/>
        <end position="162"/>
    </location>
</feature>
<dbReference type="STRING" id="1316194.A0A1Q5TIF7"/>
<evidence type="ECO:0000313" key="3">
    <source>
        <dbReference type="Proteomes" id="UP000186955"/>
    </source>
</evidence>
<keyword evidence="1" id="KW-0472">Membrane</keyword>
<feature type="transmembrane region" description="Helical" evidence="1">
    <location>
        <begin position="515"/>
        <end position="539"/>
    </location>
</feature>
<evidence type="ECO:0000256" key="1">
    <source>
        <dbReference type="SAM" id="Phobius"/>
    </source>
</evidence>
<keyword evidence="1" id="KW-1133">Transmembrane helix</keyword>
<gene>
    <name evidence="2" type="ORF">PENSUB_8216</name>
</gene>
<evidence type="ECO:0000313" key="2">
    <source>
        <dbReference type="EMBL" id="OKO99999.1"/>
    </source>
</evidence>
<sequence>MMVTSKDMDKRRVYSAVPVAPDRGTKKMQGRIQEILIAFAVMTLPMLIFSGVLLGLVFHYHIKQNDFVSSDLAFDSDQNNPNVYFVRISATTLTTVASWSSTIAPILVGFGVALVSYPVARGLLTASEKHDVAQLPTPFQLSLIVRMISSGSFSALWSWLMYSYGWRGKRQRQGSAIKSVTTVLTLGIVLSTLVIATDTWLHFSTKTVNFIQPYANSDASGLGFGMYENCTNVDSRLLSCNLNNPASGDVLLNVDPMKVLSNISDTMTVPVLSVGQDQYAYVASPATPRLSLLDYTVSTYAIHSQCSPVTSQCTDPNNVPGVGTPYKCPFAFQGTVNTAVGASNSVTMAYFTDSTGSNNNTDTTLIDNPYYYSAMILANMRNPRPLTLQNDPEVLSGGHGGATIVALRCMSTVYDVEYSSVNGTIKNWRSSNSNRSTTLIVQGTQRHTNVGNPNLIQAASIAGLSNSAQEIADQFALAYSQTALAVASGAFEPRIALASQVREQILVARVPKAPLFALIATNLLLVLLGIILAIVALIANRGNTGEVQARLSIPALVAALFEVNRAKPVEEVEDMFEERYGEQGPRIGVAKETEGGWVFQSWRPN</sequence>
<name>A0A1Q5TIF7_9EURO</name>
<feature type="transmembrane region" description="Helical" evidence="1">
    <location>
        <begin position="106"/>
        <end position="124"/>
    </location>
</feature>
<reference evidence="2 3" key="1">
    <citation type="submission" date="2016-10" db="EMBL/GenBank/DDBJ databases">
        <title>Genome sequence of the ascomycete fungus Penicillium subrubescens.</title>
        <authorList>
            <person name="De Vries R.P."/>
            <person name="Peng M."/>
            <person name="Dilokpimol A."/>
            <person name="Hilden K."/>
            <person name="Makela M.R."/>
            <person name="Grigoriev I."/>
            <person name="Riley R."/>
            <person name="Granchi Z."/>
        </authorList>
    </citation>
    <scope>NUCLEOTIDE SEQUENCE [LARGE SCALE GENOMIC DNA]</scope>
    <source>
        <strain evidence="2 3">CBS 132785</strain>
    </source>
</reference>
<protein>
    <submittedName>
        <fullName evidence="2">Uncharacterized protein</fullName>
    </submittedName>
</protein>
<dbReference type="EMBL" id="MNBE01000653">
    <property type="protein sequence ID" value="OKO99999.1"/>
    <property type="molecule type" value="Genomic_DNA"/>
</dbReference>
<keyword evidence="1" id="KW-0812">Transmembrane</keyword>
<proteinExistence type="predicted"/>
<dbReference type="OrthoDB" id="3344043at2759"/>
<organism evidence="2 3">
    <name type="scientific">Penicillium subrubescens</name>
    <dbReference type="NCBI Taxonomy" id="1316194"/>
    <lineage>
        <taxon>Eukaryota</taxon>
        <taxon>Fungi</taxon>
        <taxon>Dikarya</taxon>
        <taxon>Ascomycota</taxon>
        <taxon>Pezizomycotina</taxon>
        <taxon>Eurotiomycetes</taxon>
        <taxon>Eurotiomycetidae</taxon>
        <taxon>Eurotiales</taxon>
        <taxon>Aspergillaceae</taxon>
        <taxon>Penicillium</taxon>
    </lineage>
</organism>
<feature type="transmembrane region" description="Helical" evidence="1">
    <location>
        <begin position="35"/>
        <end position="62"/>
    </location>
</feature>
<feature type="transmembrane region" description="Helical" evidence="1">
    <location>
        <begin position="183"/>
        <end position="203"/>
    </location>
</feature>